<evidence type="ECO:0000313" key="4">
    <source>
        <dbReference type="Proteomes" id="UP001234343"/>
    </source>
</evidence>
<dbReference type="InterPro" id="IPR001375">
    <property type="entry name" value="Peptidase_S9_cat"/>
</dbReference>
<evidence type="ECO:0000259" key="2">
    <source>
        <dbReference type="Pfam" id="PF00326"/>
    </source>
</evidence>
<keyword evidence="1 3" id="KW-0378">Hydrolase</keyword>
<proteinExistence type="predicted"/>
<reference evidence="3 4" key="1">
    <citation type="submission" date="2023-06" db="EMBL/GenBank/DDBJ databases">
        <title>Alteromonas sp. ASW11-36 isolated from intertidal sand.</title>
        <authorList>
            <person name="Li Y."/>
        </authorList>
    </citation>
    <scope>NUCLEOTIDE SEQUENCE [LARGE SCALE GENOMIC DNA]</scope>
    <source>
        <strain evidence="3 4">ASW11-36</strain>
    </source>
</reference>
<dbReference type="EMBL" id="JAUCBP010000013">
    <property type="protein sequence ID" value="MDM7862237.1"/>
    <property type="molecule type" value="Genomic_DNA"/>
</dbReference>
<comment type="caution">
    <text evidence="3">The sequence shown here is derived from an EMBL/GenBank/DDBJ whole genome shotgun (WGS) entry which is preliminary data.</text>
</comment>
<evidence type="ECO:0000256" key="1">
    <source>
        <dbReference type="ARBA" id="ARBA00022801"/>
    </source>
</evidence>
<dbReference type="Proteomes" id="UP001234343">
    <property type="component" value="Unassembled WGS sequence"/>
</dbReference>
<organism evidence="3 4">
    <name type="scientific">Alteromonas arenosi</name>
    <dbReference type="NCBI Taxonomy" id="3055817"/>
    <lineage>
        <taxon>Bacteria</taxon>
        <taxon>Pseudomonadati</taxon>
        <taxon>Pseudomonadota</taxon>
        <taxon>Gammaproteobacteria</taxon>
        <taxon>Alteromonadales</taxon>
        <taxon>Alteromonadaceae</taxon>
        <taxon>Alteromonas/Salinimonas group</taxon>
        <taxon>Alteromonas</taxon>
    </lineage>
</organism>
<accession>A0ABT7T1B6</accession>
<gene>
    <name evidence="3" type="ORF">QTP81_16645</name>
</gene>
<evidence type="ECO:0000313" key="3">
    <source>
        <dbReference type="EMBL" id="MDM7862237.1"/>
    </source>
</evidence>
<dbReference type="PANTHER" id="PTHR42776">
    <property type="entry name" value="SERINE PEPTIDASE S9 FAMILY MEMBER"/>
    <property type="match status" value="1"/>
</dbReference>
<name>A0ABT7T1B6_9ALTE</name>
<dbReference type="SUPFAM" id="SSF69304">
    <property type="entry name" value="Tricorn protease N-terminal domain"/>
    <property type="match status" value="1"/>
</dbReference>
<dbReference type="PANTHER" id="PTHR42776:SF27">
    <property type="entry name" value="DIPEPTIDYL PEPTIDASE FAMILY MEMBER 6"/>
    <property type="match status" value="1"/>
</dbReference>
<dbReference type="RefSeq" id="WP_289367071.1">
    <property type="nucleotide sequence ID" value="NZ_JAUCBP010000013.1"/>
</dbReference>
<protein>
    <submittedName>
        <fullName evidence="3">S9 family peptidase</fullName>
        <ecNumber evidence="3">3.4.-.-</ecNumber>
    </submittedName>
</protein>
<sequence length="649" mass="74316">MNGPFSRVSVLFFFILFSFHSVTYAERLSVESFSSLPQYANPKLSPGGIRVAFLQNADIDGGATFLSTVDLQTGEQTYLLRSDNEKVKINWYRWVNDKTLAISARYESRDRNVKYYQTRLYAMDYNDTGEKARLLIKPRGRSQDRVSVSQFQDNVIDWLPDDPEHIIVAIDLDRPLLPSVYKLNVYTTRMSRIEKGKRKIRDWLTDQQGNLRVGITLDYDDGEREILVRRTSDSDDWDTIFSFNAMNESGIYPVGFGLDPNLMYYKAYQDDKLALFTWNLTDNTKTLVFADPEYDVSGGLIYSPKTREAIGVYHANSELGRIYWDDRFTGLHKGFDKAFPDTDNYLMSLDNEENSYILYSENDYTPGSYYIGNRENRSLGLLFDTYPSLMQTDVLTQHQKVTYTARDGTEIEGYLTLPKNKGEGPIPTILHPHGGPGARDFAGFDYWTSFFSNRGYAVFRPNFRGSTGYGYEFARSQMQSWGLAMQDDLTDATHWLVEQGIADPEKICIVGASYGGYAALMATVKTPDLFACSVSFAGVSNLRQLVSSSRKFVNTEFVKNQIGSDSDDLEARSPYYAVEKIKTPILLVHGDEDRVVDVRQSRMMADELEDLDKTFEYIELESGDHYLSIQRNRHRFFTAVDEFLSRHLD</sequence>
<dbReference type="GO" id="GO:0016787">
    <property type="term" value="F:hydrolase activity"/>
    <property type="evidence" value="ECO:0007669"/>
    <property type="project" value="UniProtKB-KW"/>
</dbReference>
<dbReference type="Pfam" id="PF00326">
    <property type="entry name" value="Peptidase_S9"/>
    <property type="match status" value="1"/>
</dbReference>
<dbReference type="SUPFAM" id="SSF53474">
    <property type="entry name" value="alpha/beta-Hydrolases"/>
    <property type="match status" value="1"/>
</dbReference>
<dbReference type="InterPro" id="IPR029058">
    <property type="entry name" value="AB_hydrolase_fold"/>
</dbReference>
<feature type="domain" description="Peptidase S9 prolyl oligopeptidase catalytic" evidence="2">
    <location>
        <begin position="444"/>
        <end position="648"/>
    </location>
</feature>
<dbReference type="EC" id="3.4.-.-" evidence="3"/>
<dbReference type="Gene3D" id="3.40.50.1820">
    <property type="entry name" value="alpha/beta hydrolase"/>
    <property type="match status" value="1"/>
</dbReference>
<keyword evidence="4" id="KW-1185">Reference proteome</keyword>